<dbReference type="STRING" id="37916.MCHLDSM_04482"/>
<dbReference type="PROSITE" id="PS00888">
    <property type="entry name" value="CNMP_BINDING_1"/>
    <property type="match status" value="1"/>
</dbReference>
<dbReference type="GO" id="GO:0000160">
    <property type="term" value="P:phosphorelay signal transduction system"/>
    <property type="evidence" value="ECO:0007669"/>
    <property type="project" value="UniProtKB-KW"/>
</dbReference>
<dbReference type="PANTHER" id="PTHR43065">
    <property type="entry name" value="SENSOR HISTIDINE KINASE"/>
    <property type="match status" value="1"/>
</dbReference>
<dbReference type="AlphaFoldDB" id="A0A0J6VK57"/>
<evidence type="ECO:0000313" key="7">
    <source>
        <dbReference type="EMBL" id="KMO71400.1"/>
    </source>
</evidence>
<dbReference type="SMART" id="SM00387">
    <property type="entry name" value="HATPase_c"/>
    <property type="match status" value="1"/>
</dbReference>
<comment type="catalytic activity">
    <reaction evidence="1">
        <text>ATP + protein L-histidine = ADP + protein N-phospho-L-histidine.</text>
        <dbReference type="EC" id="2.7.13.3"/>
    </reaction>
</comment>
<keyword evidence="3 7" id="KW-0418">Kinase</keyword>
<name>A0A0J6VK57_9MYCO</name>
<dbReference type="GO" id="GO:0004673">
    <property type="term" value="F:protein histidine kinase activity"/>
    <property type="evidence" value="ECO:0007669"/>
    <property type="project" value="UniProtKB-EC"/>
</dbReference>
<sequence length="472" mass="51308">MPGPPACDVTELRDLFLFEGLTDAQLAALCGGGRIATFPAGELCREGEPAEYFYVLLDGEIALSKRSGARDIDIWRASAPGSYCGAWSAFLLDEETTYENTATLTRPSRLFELDATTLGTFLTSQFPMATHLLVGHSHGRFHQRRILGPHDRLVQLVQMTAGLTHELNNPAAAAVRAASGLRTQIAGMRHRRAQLPAATLPPEAMASLVELQDRVAEVAGKPNDLTSVQKADLEEALGDWLDRHKVADAWQHAATFAEAGLDVDWMERISAAPCCNTPASLTPVIRWLACTAETELLLTEITDATTRISTLVDQAKQFTQLDRAPSDVVDVHGLLEATLAMRAHRLGPHITVVRDYDAGLPPLPCYPAELNQVWTHLIDNALDAMGDTAAGTLTLRTTRDRDTLRVEVCDTGPGMTDDVLARIFDPFFTTKPFGEGTGLGLDVAVRIVDNHRGSLWAESTPGDTRFITSLPI</sequence>
<evidence type="ECO:0000256" key="4">
    <source>
        <dbReference type="ARBA" id="ARBA00023012"/>
    </source>
</evidence>
<evidence type="ECO:0000256" key="2">
    <source>
        <dbReference type="ARBA" id="ARBA00012438"/>
    </source>
</evidence>
<dbReference type="InterPro" id="IPR036890">
    <property type="entry name" value="HATPase_C_sf"/>
</dbReference>
<dbReference type="PRINTS" id="PR00344">
    <property type="entry name" value="BCTRLSENSOR"/>
</dbReference>
<keyword evidence="7" id="KW-0808">Transferase</keyword>
<organism evidence="7 8">
    <name type="scientific">Mycolicibacterium chlorophenolicum</name>
    <dbReference type="NCBI Taxonomy" id="37916"/>
    <lineage>
        <taxon>Bacteria</taxon>
        <taxon>Bacillati</taxon>
        <taxon>Actinomycetota</taxon>
        <taxon>Actinomycetes</taxon>
        <taxon>Mycobacteriales</taxon>
        <taxon>Mycobacteriaceae</taxon>
        <taxon>Mycolicibacterium</taxon>
    </lineage>
</organism>
<dbReference type="Pfam" id="PF02518">
    <property type="entry name" value="HATPase_c"/>
    <property type="match status" value="1"/>
</dbReference>
<comment type="caution">
    <text evidence="7">The sequence shown here is derived from an EMBL/GenBank/DDBJ whole genome shotgun (WGS) entry which is preliminary data.</text>
</comment>
<dbReference type="PROSITE" id="PS50109">
    <property type="entry name" value="HIS_KIN"/>
    <property type="match status" value="1"/>
</dbReference>
<dbReference type="Gene3D" id="1.10.287.130">
    <property type="match status" value="1"/>
</dbReference>
<dbReference type="PROSITE" id="PS50042">
    <property type="entry name" value="CNMP_BINDING_3"/>
    <property type="match status" value="1"/>
</dbReference>
<dbReference type="SMART" id="SM00100">
    <property type="entry name" value="cNMP"/>
    <property type="match status" value="1"/>
</dbReference>
<reference evidence="7 8" key="1">
    <citation type="journal article" date="2015" name="Genome Biol. Evol.">
        <title>Characterization of Three Mycobacterium spp. with Potential Use in Bioremediation by Genome Sequencing and Comparative Genomics.</title>
        <authorList>
            <person name="Das S."/>
            <person name="Pettersson B.M."/>
            <person name="Behra P.R."/>
            <person name="Ramesh M."/>
            <person name="Dasgupta S."/>
            <person name="Bhattacharya A."/>
            <person name="Kirsebom L.A."/>
        </authorList>
    </citation>
    <scope>NUCLEOTIDE SEQUENCE [LARGE SCALE GENOMIC DNA]</scope>
    <source>
        <strain evidence="7 8">DSM 43826</strain>
    </source>
</reference>
<dbReference type="PANTHER" id="PTHR43065:SF48">
    <property type="entry name" value="HISTIDINE KINASE"/>
    <property type="match status" value="1"/>
</dbReference>
<dbReference type="EMBL" id="JYNL01000054">
    <property type="protein sequence ID" value="KMO71400.1"/>
    <property type="molecule type" value="Genomic_DNA"/>
</dbReference>
<feature type="domain" description="Cyclic nucleotide-binding" evidence="5">
    <location>
        <begin position="17"/>
        <end position="122"/>
    </location>
</feature>
<dbReference type="InterPro" id="IPR018490">
    <property type="entry name" value="cNMP-bd_dom_sf"/>
</dbReference>
<dbReference type="InterPro" id="IPR005467">
    <property type="entry name" value="His_kinase_dom"/>
</dbReference>
<accession>A0A0J6VK57</accession>
<dbReference type="Gene3D" id="2.60.120.10">
    <property type="entry name" value="Jelly Rolls"/>
    <property type="match status" value="1"/>
</dbReference>
<proteinExistence type="predicted"/>
<dbReference type="EC" id="2.7.13.3" evidence="2"/>
<dbReference type="RefSeq" id="WP_048471821.1">
    <property type="nucleotide sequence ID" value="NZ_JYNL01000054.1"/>
</dbReference>
<gene>
    <name evidence="7" type="primary">kinE</name>
    <name evidence="7" type="ORF">MCHLDSM_04482</name>
</gene>
<evidence type="ECO:0000259" key="6">
    <source>
        <dbReference type="PROSITE" id="PS50109"/>
    </source>
</evidence>
<dbReference type="SUPFAM" id="SSF55874">
    <property type="entry name" value="ATPase domain of HSP90 chaperone/DNA topoisomerase II/histidine kinase"/>
    <property type="match status" value="1"/>
</dbReference>
<keyword evidence="4" id="KW-0902">Two-component regulatory system</keyword>
<dbReference type="Proteomes" id="UP000036513">
    <property type="component" value="Unassembled WGS sequence"/>
</dbReference>
<evidence type="ECO:0000313" key="8">
    <source>
        <dbReference type="Proteomes" id="UP000036513"/>
    </source>
</evidence>
<dbReference type="SUPFAM" id="SSF51206">
    <property type="entry name" value="cAMP-binding domain-like"/>
    <property type="match status" value="1"/>
</dbReference>
<dbReference type="PATRIC" id="fig|37916.4.peg.4463"/>
<dbReference type="Pfam" id="PF00027">
    <property type="entry name" value="cNMP_binding"/>
    <property type="match status" value="1"/>
</dbReference>
<dbReference type="CDD" id="cd00038">
    <property type="entry name" value="CAP_ED"/>
    <property type="match status" value="1"/>
</dbReference>
<dbReference type="InterPro" id="IPR000595">
    <property type="entry name" value="cNMP-bd_dom"/>
</dbReference>
<evidence type="ECO:0000256" key="3">
    <source>
        <dbReference type="ARBA" id="ARBA00022777"/>
    </source>
</evidence>
<evidence type="ECO:0000259" key="5">
    <source>
        <dbReference type="PROSITE" id="PS50042"/>
    </source>
</evidence>
<dbReference type="InterPro" id="IPR004358">
    <property type="entry name" value="Sig_transdc_His_kin-like_C"/>
</dbReference>
<dbReference type="Gene3D" id="3.30.565.10">
    <property type="entry name" value="Histidine kinase-like ATPase, C-terminal domain"/>
    <property type="match status" value="1"/>
</dbReference>
<evidence type="ECO:0000256" key="1">
    <source>
        <dbReference type="ARBA" id="ARBA00000085"/>
    </source>
</evidence>
<protein>
    <recommendedName>
        <fullName evidence="2">histidine kinase</fullName>
        <ecNumber evidence="2">2.7.13.3</ecNumber>
    </recommendedName>
</protein>
<feature type="domain" description="Histidine kinase" evidence="6">
    <location>
        <begin position="297"/>
        <end position="472"/>
    </location>
</feature>
<dbReference type="InterPro" id="IPR003594">
    <property type="entry name" value="HATPase_dom"/>
</dbReference>
<dbReference type="InterPro" id="IPR014710">
    <property type="entry name" value="RmlC-like_jellyroll"/>
</dbReference>
<dbReference type="InterPro" id="IPR018488">
    <property type="entry name" value="cNMP-bd_CS"/>
</dbReference>
<keyword evidence="8" id="KW-1185">Reference proteome</keyword>